<dbReference type="InterPro" id="IPR004046">
    <property type="entry name" value="GST_C"/>
</dbReference>
<dbReference type="GO" id="GO:0006749">
    <property type="term" value="P:glutathione metabolic process"/>
    <property type="evidence" value="ECO:0007669"/>
    <property type="project" value="TreeGrafter"/>
</dbReference>
<feature type="domain" description="GST N-terminal" evidence="2">
    <location>
        <begin position="1"/>
        <end position="82"/>
    </location>
</feature>
<organism evidence="4 5">
    <name type="scientific">Algimonas arctica</name>
    <dbReference type="NCBI Taxonomy" id="1479486"/>
    <lineage>
        <taxon>Bacteria</taxon>
        <taxon>Pseudomonadati</taxon>
        <taxon>Pseudomonadota</taxon>
        <taxon>Alphaproteobacteria</taxon>
        <taxon>Maricaulales</taxon>
        <taxon>Robiginitomaculaceae</taxon>
        <taxon>Algimonas</taxon>
    </lineage>
</organism>
<dbReference type="EMBL" id="BMZH01000006">
    <property type="protein sequence ID" value="GHA94752.1"/>
    <property type="molecule type" value="Genomic_DNA"/>
</dbReference>
<evidence type="ECO:0000259" key="3">
    <source>
        <dbReference type="PROSITE" id="PS50405"/>
    </source>
</evidence>
<dbReference type="SUPFAM" id="SSF52833">
    <property type="entry name" value="Thioredoxin-like"/>
    <property type="match status" value="1"/>
</dbReference>
<dbReference type="AlphaFoldDB" id="A0A8J3CS88"/>
<dbReference type="InterPro" id="IPR036282">
    <property type="entry name" value="Glutathione-S-Trfase_C_sf"/>
</dbReference>
<dbReference type="SUPFAM" id="SSF47616">
    <property type="entry name" value="GST C-terminal domain-like"/>
    <property type="match status" value="1"/>
</dbReference>
<reference evidence="4" key="2">
    <citation type="submission" date="2020-09" db="EMBL/GenBank/DDBJ databases">
        <authorList>
            <person name="Sun Q."/>
            <person name="Kim S."/>
        </authorList>
    </citation>
    <scope>NUCLEOTIDE SEQUENCE</scope>
    <source>
        <strain evidence="4">KCTC 32513</strain>
    </source>
</reference>
<proteinExistence type="predicted"/>
<dbReference type="InterPro" id="IPR010987">
    <property type="entry name" value="Glutathione-S-Trfase_C-like"/>
</dbReference>
<name>A0A8J3CS88_9PROT</name>
<accession>A0A8J3CS88</accession>
<dbReference type="InterPro" id="IPR004045">
    <property type="entry name" value="Glutathione_S-Trfase_N"/>
</dbReference>
<dbReference type="Gene3D" id="3.40.30.10">
    <property type="entry name" value="Glutaredoxin"/>
    <property type="match status" value="1"/>
</dbReference>
<dbReference type="PANTHER" id="PTHR43969:SF9">
    <property type="entry name" value="GLUTATHIONE S TRANSFERASE D10, ISOFORM A-RELATED"/>
    <property type="match status" value="1"/>
</dbReference>
<dbReference type="Proteomes" id="UP000634004">
    <property type="component" value="Unassembled WGS sequence"/>
</dbReference>
<evidence type="ECO:0000259" key="2">
    <source>
        <dbReference type="PROSITE" id="PS50404"/>
    </source>
</evidence>
<dbReference type="PROSITE" id="PS50405">
    <property type="entry name" value="GST_CTER"/>
    <property type="match status" value="1"/>
</dbReference>
<gene>
    <name evidence="4" type="primary">Gst</name>
    <name evidence="4" type="ORF">GCM10009069_17170</name>
</gene>
<evidence type="ECO:0000313" key="4">
    <source>
        <dbReference type="EMBL" id="GHA94752.1"/>
    </source>
</evidence>
<dbReference type="Pfam" id="PF13417">
    <property type="entry name" value="GST_N_3"/>
    <property type="match status" value="1"/>
</dbReference>
<dbReference type="PROSITE" id="PS50404">
    <property type="entry name" value="GST_NTER"/>
    <property type="match status" value="1"/>
</dbReference>
<keyword evidence="5" id="KW-1185">Reference proteome</keyword>
<evidence type="ECO:0000313" key="5">
    <source>
        <dbReference type="Proteomes" id="UP000634004"/>
    </source>
</evidence>
<dbReference type="RefSeq" id="WP_189497446.1">
    <property type="nucleotide sequence ID" value="NZ_BMZH01000006.1"/>
</dbReference>
<reference evidence="4" key="1">
    <citation type="journal article" date="2014" name="Int. J. Syst. Evol. Microbiol.">
        <title>Complete genome sequence of Corynebacterium casei LMG S-19264T (=DSM 44701T), isolated from a smear-ripened cheese.</title>
        <authorList>
            <consortium name="US DOE Joint Genome Institute (JGI-PGF)"/>
            <person name="Walter F."/>
            <person name="Albersmeier A."/>
            <person name="Kalinowski J."/>
            <person name="Ruckert C."/>
        </authorList>
    </citation>
    <scope>NUCLEOTIDE SEQUENCE</scope>
    <source>
        <strain evidence="4">KCTC 32513</strain>
    </source>
</reference>
<feature type="domain" description="GST C-terminal" evidence="3">
    <location>
        <begin position="87"/>
        <end position="219"/>
    </location>
</feature>
<dbReference type="CDD" id="cd00299">
    <property type="entry name" value="GST_C_family"/>
    <property type="match status" value="1"/>
</dbReference>
<dbReference type="CDD" id="cd00570">
    <property type="entry name" value="GST_N_family"/>
    <property type="match status" value="1"/>
</dbReference>
<dbReference type="Pfam" id="PF00043">
    <property type="entry name" value="GST_C"/>
    <property type="match status" value="1"/>
</dbReference>
<dbReference type="PANTHER" id="PTHR43969">
    <property type="entry name" value="GLUTATHIONE S TRANSFERASE D10, ISOFORM A-RELATED"/>
    <property type="match status" value="1"/>
</dbReference>
<comment type="caution">
    <text evidence="4">The sequence shown here is derived from an EMBL/GenBank/DDBJ whole genome shotgun (WGS) entry which is preliminary data.</text>
</comment>
<comment type="subunit">
    <text evidence="1">Homodimer.</text>
</comment>
<dbReference type="Gene3D" id="1.20.1050.10">
    <property type="match status" value="1"/>
</dbReference>
<evidence type="ECO:0000256" key="1">
    <source>
        <dbReference type="ARBA" id="ARBA00011738"/>
    </source>
</evidence>
<dbReference type="InterPro" id="IPR036249">
    <property type="entry name" value="Thioredoxin-like_sf"/>
</dbReference>
<sequence>MRTLYHYPLHPGCRAVRLCFAEKKLKLREVEINPWEPDDKFLSLSIEDVPPILTDVTEIGTVTIVGSQTLCEYADEASTRNLLMPSNRHKRAEVRRLCTWFGQRFDHEVNALIFPEKLETVLLGGAPDPEALREGRAALREHLDYMSWLLSLRDGLAGPAYTLADIIAAAHLSCLDYLDEVPWREVPAVQEWYQTIKSRPSFRPFLQDRVPGIRPPRHYSDLDF</sequence>
<dbReference type="GO" id="GO:0004364">
    <property type="term" value="F:glutathione transferase activity"/>
    <property type="evidence" value="ECO:0007669"/>
    <property type="project" value="TreeGrafter"/>
</dbReference>
<protein>
    <submittedName>
        <fullName evidence="4">Glutathione S-transferase</fullName>
    </submittedName>
</protein>